<dbReference type="EMBL" id="BARS01012240">
    <property type="protein sequence ID" value="GAF98300.1"/>
    <property type="molecule type" value="Genomic_DNA"/>
</dbReference>
<comment type="caution">
    <text evidence="1">The sequence shown here is derived from an EMBL/GenBank/DDBJ whole genome shotgun (WGS) entry which is preliminary data.</text>
</comment>
<dbReference type="InterPro" id="IPR029044">
    <property type="entry name" value="Nucleotide-diphossugar_trans"/>
</dbReference>
<gene>
    <name evidence="1" type="ORF">S01H1_21901</name>
</gene>
<proteinExistence type="predicted"/>
<feature type="non-terminal residue" evidence="1">
    <location>
        <position position="1"/>
    </location>
</feature>
<accession>X0VCI8</accession>
<organism evidence="1">
    <name type="scientific">marine sediment metagenome</name>
    <dbReference type="NCBI Taxonomy" id="412755"/>
    <lineage>
        <taxon>unclassified sequences</taxon>
        <taxon>metagenomes</taxon>
        <taxon>ecological metagenomes</taxon>
    </lineage>
</organism>
<dbReference type="SUPFAM" id="SSF53448">
    <property type="entry name" value="Nucleotide-diphospho-sugar transferases"/>
    <property type="match status" value="1"/>
</dbReference>
<name>X0VCI8_9ZZZZ</name>
<reference evidence="1" key="1">
    <citation type="journal article" date="2014" name="Front. Microbiol.">
        <title>High frequency of phylogenetically diverse reductive dehalogenase-homologous genes in deep subseafloor sedimentary metagenomes.</title>
        <authorList>
            <person name="Kawai M."/>
            <person name="Futagami T."/>
            <person name="Toyoda A."/>
            <person name="Takaki Y."/>
            <person name="Nishi S."/>
            <person name="Hori S."/>
            <person name="Arai W."/>
            <person name="Tsubouchi T."/>
            <person name="Morono Y."/>
            <person name="Uchiyama I."/>
            <person name="Ito T."/>
            <person name="Fujiyama A."/>
            <person name="Inagaki F."/>
            <person name="Takami H."/>
        </authorList>
    </citation>
    <scope>NUCLEOTIDE SEQUENCE</scope>
    <source>
        <strain evidence="1">Expedition CK06-06</strain>
    </source>
</reference>
<protein>
    <submittedName>
        <fullName evidence="1">Uncharacterized protein</fullName>
    </submittedName>
</protein>
<dbReference type="AlphaFoldDB" id="X0VCI8"/>
<sequence length="200" mass="23447">RENKRVPIVAARRKLLEKISQDFMFIDDDAILEPDYIDKMVMGLKFCLRSDNSLVNFSGGLFLLPNNEINKPDFSTELFEVPPDDVSQYQYAFFRYKEPQFIEIDYGGVSGVMFRFEVKDRLIESLMNLPDDAPLEDFILTKAAGRGLLRTDAIAWHLFNPSQKRDWNYALENILRRNFEHHSDKVRNFLELDEEGEKVK</sequence>
<evidence type="ECO:0000313" key="1">
    <source>
        <dbReference type="EMBL" id="GAF98300.1"/>
    </source>
</evidence>